<dbReference type="Gene3D" id="2.170.130.10">
    <property type="entry name" value="TonB-dependent receptor, plug domain"/>
    <property type="match status" value="1"/>
</dbReference>
<dbReference type="Gene3D" id="2.60.40.1120">
    <property type="entry name" value="Carboxypeptidase-like, regulatory domain"/>
    <property type="match status" value="1"/>
</dbReference>
<dbReference type="RefSeq" id="WP_139516818.1">
    <property type="nucleotide sequence ID" value="NZ_CP040896.1"/>
</dbReference>
<evidence type="ECO:0000256" key="3">
    <source>
        <dbReference type="ARBA" id="ARBA00022452"/>
    </source>
</evidence>
<dbReference type="NCBIfam" id="TIGR04056">
    <property type="entry name" value="OMP_RagA_SusC"/>
    <property type="match status" value="1"/>
</dbReference>
<dbReference type="Pfam" id="PF07715">
    <property type="entry name" value="Plug"/>
    <property type="match status" value="1"/>
</dbReference>
<dbReference type="InterPro" id="IPR039426">
    <property type="entry name" value="TonB-dep_rcpt-like"/>
</dbReference>
<dbReference type="PANTHER" id="PTHR30069">
    <property type="entry name" value="TONB-DEPENDENT OUTER MEMBRANE RECEPTOR"/>
    <property type="match status" value="1"/>
</dbReference>
<protein>
    <submittedName>
        <fullName evidence="11">TonB-dependent receptor</fullName>
    </submittedName>
</protein>
<dbReference type="KEGG" id="hyj:FHG12_16745"/>
<dbReference type="InterPro" id="IPR008969">
    <property type="entry name" value="CarboxyPept-like_regulatory"/>
</dbReference>
<evidence type="ECO:0000256" key="5">
    <source>
        <dbReference type="ARBA" id="ARBA00022729"/>
    </source>
</evidence>
<dbReference type="PROSITE" id="PS52016">
    <property type="entry name" value="TONB_DEPENDENT_REC_3"/>
    <property type="match status" value="1"/>
</dbReference>
<dbReference type="InterPro" id="IPR023996">
    <property type="entry name" value="TonB-dep_OMP_SusC/RagA"/>
</dbReference>
<evidence type="ECO:0000256" key="6">
    <source>
        <dbReference type="ARBA" id="ARBA00023136"/>
    </source>
</evidence>
<dbReference type="NCBIfam" id="TIGR04057">
    <property type="entry name" value="SusC_RagA_signa"/>
    <property type="match status" value="1"/>
</dbReference>
<keyword evidence="7 8" id="KW-0998">Cell outer membrane</keyword>
<dbReference type="InterPro" id="IPR018247">
    <property type="entry name" value="EF_Hand_1_Ca_BS"/>
</dbReference>
<dbReference type="InterPro" id="IPR012910">
    <property type="entry name" value="Plug_dom"/>
</dbReference>
<keyword evidence="11" id="KW-0675">Receptor</keyword>
<evidence type="ECO:0000256" key="2">
    <source>
        <dbReference type="ARBA" id="ARBA00022448"/>
    </source>
</evidence>
<keyword evidence="12" id="KW-1185">Reference proteome</keyword>
<dbReference type="PROSITE" id="PS00018">
    <property type="entry name" value="EF_HAND_1"/>
    <property type="match status" value="1"/>
</dbReference>
<dbReference type="InterPro" id="IPR037066">
    <property type="entry name" value="Plug_dom_sf"/>
</dbReference>
<proteinExistence type="inferred from homology"/>
<dbReference type="AlphaFoldDB" id="A0A5B8A2L6"/>
<comment type="similarity">
    <text evidence="8">Belongs to the TonB-dependent receptor family.</text>
</comment>
<dbReference type="InterPro" id="IPR036942">
    <property type="entry name" value="Beta-barrel_TonB_sf"/>
</dbReference>
<dbReference type="FunFam" id="2.60.40.1120:FF:000003">
    <property type="entry name" value="Outer membrane protein Omp121"/>
    <property type="match status" value="1"/>
</dbReference>
<dbReference type="GO" id="GO:0009279">
    <property type="term" value="C:cell outer membrane"/>
    <property type="evidence" value="ECO:0007669"/>
    <property type="project" value="UniProtKB-SubCell"/>
</dbReference>
<feature type="domain" description="TonB-dependent receptor plug" evidence="10">
    <location>
        <begin position="142"/>
        <end position="251"/>
    </location>
</feature>
<name>A0A5B8A2L6_9BACT</name>
<dbReference type="Proteomes" id="UP000305398">
    <property type="component" value="Chromosome"/>
</dbReference>
<evidence type="ECO:0000313" key="11">
    <source>
        <dbReference type="EMBL" id="QDA61644.1"/>
    </source>
</evidence>
<dbReference type="EMBL" id="CP040896">
    <property type="protein sequence ID" value="QDA61644.1"/>
    <property type="molecule type" value="Genomic_DNA"/>
</dbReference>
<reference evidence="11 12" key="1">
    <citation type="submission" date="2019-06" db="EMBL/GenBank/DDBJ databases">
        <authorList>
            <person name="Srinivasan S."/>
        </authorList>
    </citation>
    <scope>NUCLEOTIDE SEQUENCE [LARGE SCALE GENOMIC DNA]</scope>
    <source>
        <strain evidence="11 12">17J68-5</strain>
    </source>
</reference>
<keyword evidence="3 8" id="KW-1134">Transmembrane beta strand</keyword>
<keyword evidence="6 8" id="KW-0472">Membrane</keyword>
<sequence length="1100" mass="121319">MNTLRTLLLRRIARATSVAGCALLLYSPGALAATRSFLDTAPANVTWFAEVPVSGRVVQANGEPLPGVTVVVKGTTTGASTDMDGRFTLNVPENSTLIFSFVGYVRQEVSVTGANSSLRIILAEDTKTLGDVVVVGYGEQKKETLTGAVATVDQKIFQNRGVVDNPLSALQGVVPGVVVTRTAAAPGRANWNFQIRGASSVNGSSPLIVVDGVALSDQNALNTINPNDIDNISFLKDASAAIYGARAAGGVVLVTTKRAKAGKTTVQYDGSVSQKRIGLQPHLLNRQQFGQGLIDATTNDNYGVPRTDYIWYKMGVAMANATTPYLDKAGAAQVGFTDVNDLPLFDNNWVDVLWGRATSTQHNLSVAGRGEKAGYRVSLGYLKDNSLLKWGNNSNTRYNIRLTHDYQFTDKFKLETNLSLERNDIIQPTMINSVLGQYAQPGFPVNTINGKAYSWGTQYSPNAQAELGGDTKEGNNRVFTNFRLMYDITKHLRAVSTLGYNWAISEIAAQQKSIQWYNYTETIQAADNPTRQNTSYARRTVRDAYANLNGFLEYNNTFADNHAVGLTAGVSYERDELRDFRTQTNYLASDLVPSLNLGIGDASTRSNTESQNHYAIGSYFGRINYAFKQKYLLEANLRYDGTSKFNAANRWKFFYGVSGGWRVSEEEFMKNLSFLSELKLRGSYGELGNQNGIGLYDYIQTLNVTATTGQTSSGFPILGASPAVLVAPTTGLVSLDRTWERVQTTNVGIDFSVLNRRLSVSADYFVKHNRNMLLDRTYPAVLGATAPRANIGHLKTWGWEASLQWQDKIGDVGYHFGGSITDNQNKLIDYGGARVINAGYNTAVEGFPIGSYFGLEYAGRIQTQEQLDAYRKLATGNNVGMPITTFNADGTVNAKAPGVRLGDNMYKDLNGDGKLTTDDLKYIGRDDPRYTFSFNVGADWKGFDFNAIFQGVGERTIFRTGDWRVPFGSVFQGQTNFWYGNTWTPENTEAYYPILSANTNGVNYNAYNYYASDWSVQNGAYLRLKNAVLGYTIPQTISKRFGLERVRVYYSGSDLWEVTHIKDGWDPEASRLIGRDNNLSTPFERYPFFRLNTLGVNLTF</sequence>
<dbReference type="PANTHER" id="PTHR30069:SF29">
    <property type="entry name" value="HEMOGLOBIN AND HEMOGLOBIN-HAPTOGLOBIN-BINDING PROTEIN 1-RELATED"/>
    <property type="match status" value="1"/>
</dbReference>
<dbReference type="SUPFAM" id="SSF56935">
    <property type="entry name" value="Porins"/>
    <property type="match status" value="1"/>
</dbReference>
<dbReference type="Pfam" id="PF13715">
    <property type="entry name" value="CarbopepD_reg_2"/>
    <property type="match status" value="1"/>
</dbReference>
<evidence type="ECO:0000256" key="1">
    <source>
        <dbReference type="ARBA" id="ARBA00004571"/>
    </source>
</evidence>
<dbReference type="InterPro" id="IPR023997">
    <property type="entry name" value="TonB-dep_OMP_SusC/RagA_CS"/>
</dbReference>
<organism evidence="11 12">
    <name type="scientific">Hymenobacter jejuensis</name>
    <dbReference type="NCBI Taxonomy" id="2502781"/>
    <lineage>
        <taxon>Bacteria</taxon>
        <taxon>Pseudomonadati</taxon>
        <taxon>Bacteroidota</taxon>
        <taxon>Cytophagia</taxon>
        <taxon>Cytophagales</taxon>
        <taxon>Hymenobacteraceae</taxon>
        <taxon>Hymenobacter</taxon>
    </lineage>
</organism>
<keyword evidence="5 9" id="KW-0732">Signal</keyword>
<accession>A0A5B8A2L6</accession>
<evidence type="ECO:0000256" key="9">
    <source>
        <dbReference type="SAM" id="SignalP"/>
    </source>
</evidence>
<evidence type="ECO:0000313" key="12">
    <source>
        <dbReference type="Proteomes" id="UP000305398"/>
    </source>
</evidence>
<dbReference type="OrthoDB" id="9768177at2"/>
<evidence type="ECO:0000256" key="4">
    <source>
        <dbReference type="ARBA" id="ARBA00022692"/>
    </source>
</evidence>
<dbReference type="GO" id="GO:0044718">
    <property type="term" value="P:siderophore transmembrane transport"/>
    <property type="evidence" value="ECO:0007669"/>
    <property type="project" value="TreeGrafter"/>
</dbReference>
<keyword evidence="2 8" id="KW-0813">Transport</keyword>
<feature type="chain" id="PRO_5022774811" evidence="9">
    <location>
        <begin position="33"/>
        <end position="1100"/>
    </location>
</feature>
<evidence type="ECO:0000256" key="8">
    <source>
        <dbReference type="PROSITE-ProRule" id="PRU01360"/>
    </source>
</evidence>
<feature type="signal peptide" evidence="9">
    <location>
        <begin position="1"/>
        <end position="32"/>
    </location>
</feature>
<evidence type="ECO:0000259" key="10">
    <source>
        <dbReference type="Pfam" id="PF07715"/>
    </source>
</evidence>
<keyword evidence="4 8" id="KW-0812">Transmembrane</keyword>
<dbReference type="SUPFAM" id="SSF49464">
    <property type="entry name" value="Carboxypeptidase regulatory domain-like"/>
    <property type="match status" value="1"/>
</dbReference>
<gene>
    <name evidence="11" type="ORF">FHG12_16745</name>
</gene>
<dbReference type="GO" id="GO:0015344">
    <property type="term" value="F:siderophore uptake transmembrane transporter activity"/>
    <property type="evidence" value="ECO:0007669"/>
    <property type="project" value="TreeGrafter"/>
</dbReference>
<evidence type="ECO:0000256" key="7">
    <source>
        <dbReference type="ARBA" id="ARBA00023237"/>
    </source>
</evidence>
<dbReference type="Gene3D" id="2.40.170.20">
    <property type="entry name" value="TonB-dependent receptor, beta-barrel domain"/>
    <property type="match status" value="1"/>
</dbReference>
<comment type="subcellular location">
    <subcellularLocation>
        <location evidence="1 8">Cell outer membrane</location>
        <topology evidence="1 8">Multi-pass membrane protein</topology>
    </subcellularLocation>
</comment>